<evidence type="ECO:0000256" key="3">
    <source>
        <dbReference type="ARBA" id="ARBA00022722"/>
    </source>
</evidence>
<comment type="similarity">
    <text evidence="6">Belongs to the endonuclease V family.</text>
</comment>
<feature type="binding site" evidence="6">
    <location>
        <position position="118"/>
    </location>
    <ligand>
        <name>Mg(2+)</name>
        <dbReference type="ChEBI" id="CHEBI:18420"/>
    </ligand>
</feature>
<sequence>MSNNGVMIRVHNPHPWPSTEQEAVAVQEHLRSLVRFDGEPEVVRTAAGLDVAYREDTNELVAAVTVLDMGTLDIMDSVVVRGKPEFRYVPGLFAFREAPPLLEALTRLSVEPDILVCDGQGLAHPRRFGLACHIGVLTDTPSVGVAKTAMGRYEPPGEQRGDWSPLYCDSEIAGRALRTRHGVKPVFVSVGHRLTLDTACELILRLAPFYRLPETTRSADRLGRSAPA</sequence>
<dbReference type="GO" id="GO:0016891">
    <property type="term" value="F:RNA endonuclease activity producing 5'-phosphomonoesters, hydrolytic mechanism"/>
    <property type="evidence" value="ECO:0007669"/>
    <property type="project" value="TreeGrafter"/>
</dbReference>
<dbReference type="Gene3D" id="3.30.2170.10">
    <property type="entry name" value="archaeoglobus fulgidus dsm 4304 superfamily"/>
    <property type="match status" value="1"/>
</dbReference>
<feature type="binding site" evidence="6">
    <location>
        <position position="50"/>
    </location>
    <ligand>
        <name>Mg(2+)</name>
        <dbReference type="ChEBI" id="CHEBI:18420"/>
    </ligand>
</feature>
<dbReference type="InterPro" id="IPR007581">
    <property type="entry name" value="Endonuclease-V"/>
</dbReference>
<evidence type="ECO:0000256" key="4">
    <source>
        <dbReference type="ARBA" id="ARBA00022759"/>
    </source>
</evidence>
<organism evidence="7 8">
    <name type="scientific">Actinopolyspora biskrensis</name>
    <dbReference type="NCBI Taxonomy" id="1470178"/>
    <lineage>
        <taxon>Bacteria</taxon>
        <taxon>Bacillati</taxon>
        <taxon>Actinomycetota</taxon>
        <taxon>Actinomycetes</taxon>
        <taxon>Actinopolysporales</taxon>
        <taxon>Actinopolysporaceae</taxon>
        <taxon>Actinopolyspora</taxon>
    </lineage>
</organism>
<evidence type="ECO:0000256" key="2">
    <source>
        <dbReference type="ARBA" id="ARBA00022490"/>
    </source>
</evidence>
<dbReference type="GO" id="GO:0003727">
    <property type="term" value="F:single-stranded RNA binding"/>
    <property type="evidence" value="ECO:0007669"/>
    <property type="project" value="TreeGrafter"/>
</dbReference>
<feature type="site" description="Interaction with target DNA" evidence="6">
    <location>
        <position position="88"/>
    </location>
</feature>
<comment type="catalytic activity">
    <reaction evidence="6">
        <text>Endonucleolytic cleavage at apurinic or apyrimidinic sites to products with a 5'-phosphate.</text>
        <dbReference type="EC" id="3.1.21.7"/>
    </reaction>
</comment>
<proteinExistence type="inferred from homology"/>
<dbReference type="HAMAP" id="MF_00801">
    <property type="entry name" value="Endonuclease_5"/>
    <property type="match status" value="1"/>
</dbReference>
<keyword evidence="6" id="KW-0234">DNA repair</keyword>
<keyword evidence="4 6" id="KW-0255">Endonuclease</keyword>
<reference evidence="7 8" key="1">
    <citation type="submission" date="2020-07" db="EMBL/GenBank/DDBJ databases">
        <title>Genomic Encyclopedia of Type Strains, Phase III (KMG-III): the genomes of soil and plant-associated and newly described type strains.</title>
        <authorList>
            <person name="Whitman W."/>
        </authorList>
    </citation>
    <scope>NUCLEOTIDE SEQUENCE [LARGE SCALE GENOMIC DNA]</scope>
    <source>
        <strain evidence="7 8">CECT 8576</strain>
    </source>
</reference>
<keyword evidence="3 6" id="KW-0540">Nuclease</keyword>
<accession>A0A852Z388</accession>
<comment type="cofactor">
    <cofactor evidence="6">
        <name>Mg(2+)</name>
        <dbReference type="ChEBI" id="CHEBI:18420"/>
    </cofactor>
</comment>
<dbReference type="Proteomes" id="UP000548304">
    <property type="component" value="Unassembled WGS sequence"/>
</dbReference>
<protein>
    <recommendedName>
        <fullName evidence="6">Endonuclease V</fullName>
        <ecNumber evidence="6">3.1.21.7</ecNumber>
    </recommendedName>
    <alternativeName>
        <fullName evidence="6">Deoxyinosine 3'endonuclease</fullName>
    </alternativeName>
    <alternativeName>
        <fullName evidence="6">Deoxyribonuclease V</fullName>
        <shortName evidence="6">DNase V</shortName>
    </alternativeName>
</protein>
<dbReference type="Pfam" id="PF04493">
    <property type="entry name" value="Endonuclease_5"/>
    <property type="match status" value="1"/>
</dbReference>
<evidence type="ECO:0000256" key="5">
    <source>
        <dbReference type="ARBA" id="ARBA00022801"/>
    </source>
</evidence>
<dbReference type="EC" id="3.1.21.7" evidence="6"/>
<dbReference type="GO" id="GO:0005737">
    <property type="term" value="C:cytoplasm"/>
    <property type="evidence" value="ECO:0007669"/>
    <property type="project" value="UniProtKB-SubCell"/>
</dbReference>
<dbReference type="PANTHER" id="PTHR28511">
    <property type="entry name" value="ENDONUCLEASE V"/>
    <property type="match status" value="1"/>
</dbReference>
<dbReference type="GO" id="GO:0043737">
    <property type="term" value="F:deoxyribonuclease V activity"/>
    <property type="evidence" value="ECO:0007669"/>
    <property type="project" value="UniProtKB-UniRule"/>
</dbReference>
<dbReference type="RefSeq" id="WP_179536566.1">
    <property type="nucleotide sequence ID" value="NZ_JACBYW010000006.1"/>
</dbReference>
<evidence type="ECO:0000256" key="1">
    <source>
        <dbReference type="ARBA" id="ARBA00004496"/>
    </source>
</evidence>
<keyword evidence="6" id="KW-0479">Metal-binding</keyword>
<dbReference type="GO" id="GO:0006281">
    <property type="term" value="P:DNA repair"/>
    <property type="evidence" value="ECO:0007669"/>
    <property type="project" value="UniProtKB-UniRule"/>
</dbReference>
<dbReference type="PANTHER" id="PTHR28511:SF1">
    <property type="entry name" value="ENDONUCLEASE V"/>
    <property type="match status" value="1"/>
</dbReference>
<dbReference type="EMBL" id="JACBYW010000006">
    <property type="protein sequence ID" value="NYH80229.1"/>
    <property type="molecule type" value="Genomic_DNA"/>
</dbReference>
<keyword evidence="8" id="KW-1185">Reference proteome</keyword>
<comment type="function">
    <text evidence="6">DNA repair enzyme involved in the repair of deaminated bases. Selectively cleaves double-stranded DNA at the second phosphodiester bond 3' to a deoxyinosine leaving behind the intact lesion on the nicked DNA.</text>
</comment>
<evidence type="ECO:0000313" key="7">
    <source>
        <dbReference type="EMBL" id="NYH80229.1"/>
    </source>
</evidence>
<comment type="caution">
    <text evidence="7">The sequence shown here is derived from an EMBL/GenBank/DDBJ whole genome shotgun (WGS) entry which is preliminary data.</text>
</comment>
<evidence type="ECO:0000256" key="6">
    <source>
        <dbReference type="HAMAP-Rule" id="MF_00801"/>
    </source>
</evidence>
<dbReference type="GO" id="GO:0000287">
    <property type="term" value="F:magnesium ion binding"/>
    <property type="evidence" value="ECO:0007669"/>
    <property type="project" value="UniProtKB-UniRule"/>
</dbReference>
<keyword evidence="6" id="KW-0460">Magnesium</keyword>
<keyword evidence="5 6" id="KW-0378">Hydrolase</keyword>
<keyword evidence="2 6" id="KW-0963">Cytoplasm</keyword>
<comment type="subcellular location">
    <subcellularLocation>
        <location evidence="1 6">Cytoplasm</location>
    </subcellularLocation>
</comment>
<gene>
    <name evidence="6" type="primary">nfi</name>
    <name evidence="7" type="ORF">FHR84_003578</name>
</gene>
<keyword evidence="6" id="KW-0227">DNA damage</keyword>
<dbReference type="AlphaFoldDB" id="A0A852Z388"/>
<dbReference type="CDD" id="cd06559">
    <property type="entry name" value="Endonuclease_V"/>
    <property type="match status" value="1"/>
</dbReference>
<name>A0A852Z388_9ACTN</name>
<evidence type="ECO:0000313" key="8">
    <source>
        <dbReference type="Proteomes" id="UP000548304"/>
    </source>
</evidence>